<keyword evidence="5" id="KW-0812">Transmembrane</keyword>
<dbReference type="InterPro" id="IPR009056">
    <property type="entry name" value="Cyt_c-like_dom"/>
</dbReference>
<evidence type="ECO:0000256" key="4">
    <source>
        <dbReference type="PROSITE-ProRule" id="PRU00433"/>
    </source>
</evidence>
<feature type="transmembrane region" description="Helical" evidence="5">
    <location>
        <begin position="20"/>
        <end position="46"/>
    </location>
</feature>
<feature type="transmembrane region" description="Helical" evidence="5">
    <location>
        <begin position="139"/>
        <end position="164"/>
    </location>
</feature>
<feature type="transmembrane region" description="Helical" evidence="5">
    <location>
        <begin position="284"/>
        <end position="303"/>
    </location>
</feature>
<reference evidence="7 8" key="1">
    <citation type="submission" date="2016-11" db="EMBL/GenBank/DDBJ databases">
        <authorList>
            <person name="Jaros S."/>
            <person name="Januszkiewicz K."/>
            <person name="Wedrychowicz H."/>
        </authorList>
    </citation>
    <scope>NUCLEOTIDE SEQUENCE [LARGE SCALE GENOMIC DNA]</scope>
    <source>
        <strain evidence="7 8">DSM 17737</strain>
    </source>
</reference>
<dbReference type="PROSITE" id="PS51007">
    <property type="entry name" value="CYTC"/>
    <property type="match status" value="1"/>
</dbReference>
<proteinExistence type="predicted"/>
<dbReference type="SUPFAM" id="SSF46626">
    <property type="entry name" value="Cytochrome c"/>
    <property type="match status" value="1"/>
</dbReference>
<dbReference type="GO" id="GO:0009055">
    <property type="term" value="F:electron transfer activity"/>
    <property type="evidence" value="ECO:0007669"/>
    <property type="project" value="InterPro"/>
</dbReference>
<evidence type="ECO:0000313" key="8">
    <source>
        <dbReference type="Proteomes" id="UP000198461"/>
    </source>
</evidence>
<feature type="transmembrane region" description="Helical" evidence="5">
    <location>
        <begin position="66"/>
        <end position="87"/>
    </location>
</feature>
<feature type="transmembrane region" description="Helical" evidence="5">
    <location>
        <begin position="259"/>
        <end position="277"/>
    </location>
</feature>
<dbReference type="RefSeq" id="WP_074201727.1">
    <property type="nucleotide sequence ID" value="NZ_FSRE01000003.1"/>
</dbReference>
<dbReference type="InterPro" id="IPR036909">
    <property type="entry name" value="Cyt_c-like_dom_sf"/>
</dbReference>
<feature type="transmembrane region" description="Helical" evidence="5">
    <location>
        <begin position="184"/>
        <end position="206"/>
    </location>
</feature>
<feature type="transmembrane region" description="Helical" evidence="5">
    <location>
        <begin position="218"/>
        <end position="239"/>
    </location>
</feature>
<evidence type="ECO:0000259" key="6">
    <source>
        <dbReference type="PROSITE" id="PS51007"/>
    </source>
</evidence>
<dbReference type="OrthoDB" id="9795893at2"/>
<dbReference type="AlphaFoldDB" id="A0A1N6GSL7"/>
<keyword evidence="3 4" id="KW-0408">Iron</keyword>
<dbReference type="GO" id="GO:0020037">
    <property type="term" value="F:heme binding"/>
    <property type="evidence" value="ECO:0007669"/>
    <property type="project" value="InterPro"/>
</dbReference>
<protein>
    <recommendedName>
        <fullName evidence="6">Cytochrome c domain-containing protein</fullName>
    </recommendedName>
</protein>
<evidence type="ECO:0000256" key="5">
    <source>
        <dbReference type="SAM" id="Phobius"/>
    </source>
</evidence>
<evidence type="ECO:0000256" key="1">
    <source>
        <dbReference type="ARBA" id="ARBA00022617"/>
    </source>
</evidence>
<feature type="domain" description="Cytochrome c" evidence="6">
    <location>
        <begin position="367"/>
        <end position="445"/>
    </location>
</feature>
<organism evidence="7 8">
    <name type="scientific">Sulfurivirga caldicuralii</name>
    <dbReference type="NCBI Taxonomy" id="364032"/>
    <lineage>
        <taxon>Bacteria</taxon>
        <taxon>Pseudomonadati</taxon>
        <taxon>Pseudomonadota</taxon>
        <taxon>Gammaproteobacteria</taxon>
        <taxon>Thiotrichales</taxon>
        <taxon>Piscirickettsiaceae</taxon>
        <taxon>Sulfurivirga</taxon>
    </lineage>
</organism>
<accession>A0A1N6GSL7</accession>
<evidence type="ECO:0000256" key="2">
    <source>
        <dbReference type="ARBA" id="ARBA00022723"/>
    </source>
</evidence>
<keyword evidence="5" id="KW-1133">Transmembrane helix</keyword>
<evidence type="ECO:0000256" key="3">
    <source>
        <dbReference type="ARBA" id="ARBA00023004"/>
    </source>
</evidence>
<keyword evidence="2 4" id="KW-0479">Metal-binding</keyword>
<dbReference type="STRING" id="364032.SAMN05443662_1477"/>
<keyword evidence="8" id="KW-1185">Reference proteome</keyword>
<keyword evidence="5" id="KW-0472">Membrane</keyword>
<dbReference type="EMBL" id="FSRE01000003">
    <property type="protein sequence ID" value="SIO10516.1"/>
    <property type="molecule type" value="Genomic_DNA"/>
</dbReference>
<keyword evidence="1 4" id="KW-0349">Heme</keyword>
<sequence>MELISLYPTWYDPAMGSGYWIALIATIHVLFSHTSVGAAIFFAYLVNKAYREDRPELLEFVKKYGIFLLIFSYVMGSITGPGIWYSTTVGSPKGISALIHSFVWKWATEWVFFVIEVVGVYLVIYLVGKVDKRTHTYIAFIFAAASYATMMLILGILSFMMWPGSPEWFEKGGTLYSFFGQNTFAQLMIRTGFAMAVTAVVGSIIASAFKDDALKDEVLRKLAGFGLLGVSIMIGTYFWYVQTVPANALEVMHNRMPSWFAPAIIATFGLMLLYFIVALFNTRLLTPVIAGAMVVVITVLGLFPEEITRESMRKPYVAGQYVYSNQIIARDVPGMGIKAELPKVEKYGILKVHPFLPDNLRTVTAENKLAVGKQIAVVMCSNCHQVTKTEGIRPLTDYFGGETNVDRIKRYLKGTVVAGNIMYMPRIPLKEAELDALATYIAHLNGDNAKTLAAK</sequence>
<dbReference type="GO" id="GO:0046872">
    <property type="term" value="F:metal ion binding"/>
    <property type="evidence" value="ECO:0007669"/>
    <property type="project" value="UniProtKB-KW"/>
</dbReference>
<name>A0A1N6GSL7_9GAMM</name>
<feature type="transmembrane region" description="Helical" evidence="5">
    <location>
        <begin position="107"/>
        <end position="127"/>
    </location>
</feature>
<gene>
    <name evidence="7" type="ORF">SAMN05443662_1477</name>
</gene>
<dbReference type="Gene3D" id="1.10.760.10">
    <property type="entry name" value="Cytochrome c-like domain"/>
    <property type="match status" value="1"/>
</dbReference>
<evidence type="ECO:0000313" key="7">
    <source>
        <dbReference type="EMBL" id="SIO10516.1"/>
    </source>
</evidence>
<dbReference type="Proteomes" id="UP000198461">
    <property type="component" value="Unassembled WGS sequence"/>
</dbReference>